<keyword evidence="6 11" id="KW-0547">Nucleotide-binding</keyword>
<dbReference type="InterPro" id="IPR008909">
    <property type="entry name" value="DALR_anticod-bd"/>
</dbReference>
<keyword evidence="8 11" id="KW-0648">Protein biosynthesis</keyword>
<evidence type="ECO:0000256" key="3">
    <source>
        <dbReference type="ARBA" id="ARBA00011245"/>
    </source>
</evidence>
<evidence type="ECO:0000256" key="8">
    <source>
        <dbReference type="ARBA" id="ARBA00022917"/>
    </source>
</evidence>
<keyword evidence="9 11" id="KW-0030">Aminoacyl-tRNA synthetase</keyword>
<dbReference type="SMART" id="SM00836">
    <property type="entry name" value="DALR_1"/>
    <property type="match status" value="1"/>
</dbReference>
<dbReference type="HAMAP" id="MF_00123">
    <property type="entry name" value="Arg_tRNA_synth"/>
    <property type="match status" value="1"/>
</dbReference>
<dbReference type="PROSITE" id="PS00178">
    <property type="entry name" value="AA_TRNA_LIGASE_I"/>
    <property type="match status" value="1"/>
</dbReference>
<dbReference type="EMBL" id="AATS01000020">
    <property type="protein sequence ID" value="EAU53633.1"/>
    <property type="molecule type" value="Genomic_DNA"/>
</dbReference>
<feature type="short sequence motif" description="'HIGH' region" evidence="11">
    <location>
        <begin position="131"/>
        <end position="141"/>
    </location>
</feature>
<dbReference type="HOGENOM" id="CLU_006406_0_1_0"/>
<evidence type="ECO:0000256" key="10">
    <source>
        <dbReference type="ARBA" id="ARBA00049339"/>
    </source>
</evidence>
<evidence type="ECO:0000256" key="4">
    <source>
        <dbReference type="ARBA" id="ARBA00022490"/>
    </source>
</evidence>
<dbReference type="Gene3D" id="3.30.1360.70">
    <property type="entry name" value="Arginyl tRNA synthetase N-terminal domain"/>
    <property type="match status" value="1"/>
</dbReference>
<dbReference type="SUPFAM" id="SSF52374">
    <property type="entry name" value="Nucleotidylyl transferase"/>
    <property type="match status" value="1"/>
</dbReference>
<evidence type="ECO:0000259" key="13">
    <source>
        <dbReference type="SMART" id="SM00836"/>
    </source>
</evidence>
<comment type="subunit">
    <text evidence="3 11">Monomer.</text>
</comment>
<dbReference type="Pfam" id="PF03485">
    <property type="entry name" value="Arg_tRNA_synt_N"/>
    <property type="match status" value="1"/>
</dbReference>
<dbReference type="GO" id="GO:0005737">
    <property type="term" value="C:cytoplasm"/>
    <property type="evidence" value="ECO:0007669"/>
    <property type="project" value="UniProtKB-SubCell"/>
</dbReference>
<dbReference type="Pfam" id="PF05746">
    <property type="entry name" value="DALR_1"/>
    <property type="match status" value="1"/>
</dbReference>
<dbReference type="SUPFAM" id="SSF47323">
    <property type="entry name" value="Anticodon-binding domain of a subclass of class I aminoacyl-tRNA synthetases"/>
    <property type="match status" value="1"/>
</dbReference>
<dbReference type="InterPro" id="IPR009080">
    <property type="entry name" value="tRNAsynth_Ia_anticodon-bd"/>
</dbReference>
<dbReference type="eggNOG" id="COG0018">
    <property type="taxonomic scope" value="Bacteria"/>
</dbReference>
<dbReference type="CDD" id="cd00671">
    <property type="entry name" value="ArgRS_core"/>
    <property type="match status" value="1"/>
</dbReference>
<keyword evidence="4 11" id="KW-0963">Cytoplasm</keyword>
<proteinExistence type="inferred from homology"/>
<gene>
    <name evidence="11" type="primary">argS</name>
    <name evidence="15" type="ORF">SPV1_13577</name>
</gene>
<keyword evidence="7 11" id="KW-0067">ATP-binding</keyword>
<dbReference type="InterPro" id="IPR001412">
    <property type="entry name" value="aa-tRNA-synth_I_CS"/>
</dbReference>
<comment type="subcellular location">
    <subcellularLocation>
        <location evidence="1 11">Cytoplasm</location>
    </subcellularLocation>
</comment>
<dbReference type="Pfam" id="PF00750">
    <property type="entry name" value="tRNA-synt_1d"/>
    <property type="match status" value="1"/>
</dbReference>
<evidence type="ECO:0000256" key="11">
    <source>
        <dbReference type="HAMAP-Rule" id="MF_00123"/>
    </source>
</evidence>
<dbReference type="GO" id="GO:0004814">
    <property type="term" value="F:arginine-tRNA ligase activity"/>
    <property type="evidence" value="ECO:0007669"/>
    <property type="project" value="UniProtKB-UniRule"/>
</dbReference>
<dbReference type="GO" id="GO:0005524">
    <property type="term" value="F:ATP binding"/>
    <property type="evidence" value="ECO:0007669"/>
    <property type="project" value="UniProtKB-UniRule"/>
</dbReference>
<keyword evidence="16" id="KW-1185">Reference proteome</keyword>
<dbReference type="FunCoup" id="Q0EWE6">
    <property type="interactions" value="507"/>
</dbReference>
<keyword evidence="5 11" id="KW-0436">Ligase</keyword>
<dbReference type="InterPro" id="IPR005148">
    <property type="entry name" value="Arg-tRNA-synth_N"/>
</dbReference>
<protein>
    <recommendedName>
        <fullName evidence="11">Arginine--tRNA ligase</fullName>
        <ecNumber evidence="11">6.1.1.19</ecNumber>
    </recommendedName>
    <alternativeName>
        <fullName evidence="11">Arginyl-tRNA synthetase</fullName>
        <shortName evidence="11">ArgRS</shortName>
    </alternativeName>
</protein>
<dbReference type="SMART" id="SM01016">
    <property type="entry name" value="Arg_tRNA_synt_N"/>
    <property type="match status" value="1"/>
</dbReference>
<dbReference type="InterPro" id="IPR036695">
    <property type="entry name" value="Arg-tRNA-synth_N_sf"/>
</dbReference>
<dbReference type="FunFam" id="1.10.730.10:FF:000008">
    <property type="entry name" value="Arginine--tRNA ligase"/>
    <property type="match status" value="1"/>
</dbReference>
<evidence type="ECO:0000256" key="6">
    <source>
        <dbReference type="ARBA" id="ARBA00022741"/>
    </source>
</evidence>
<dbReference type="InterPro" id="IPR014729">
    <property type="entry name" value="Rossmann-like_a/b/a_fold"/>
</dbReference>
<feature type="domain" description="Arginyl tRNA synthetase N-terminal" evidence="14">
    <location>
        <begin position="7"/>
        <end position="93"/>
    </location>
</feature>
<dbReference type="PANTHER" id="PTHR11956">
    <property type="entry name" value="ARGINYL-TRNA SYNTHETASE"/>
    <property type="match status" value="1"/>
</dbReference>
<dbReference type="EC" id="6.1.1.19" evidence="11"/>
<dbReference type="PRINTS" id="PR01038">
    <property type="entry name" value="TRNASYNTHARG"/>
</dbReference>
<dbReference type="AlphaFoldDB" id="Q0EWE6"/>
<evidence type="ECO:0000256" key="7">
    <source>
        <dbReference type="ARBA" id="ARBA00022840"/>
    </source>
</evidence>
<name>Q0EWE6_9PROT</name>
<dbReference type="InterPro" id="IPR001278">
    <property type="entry name" value="Arg-tRNA-ligase"/>
</dbReference>
<evidence type="ECO:0000313" key="15">
    <source>
        <dbReference type="EMBL" id="EAU53633.1"/>
    </source>
</evidence>
<evidence type="ECO:0000256" key="1">
    <source>
        <dbReference type="ARBA" id="ARBA00004496"/>
    </source>
</evidence>
<dbReference type="InterPro" id="IPR035684">
    <property type="entry name" value="ArgRS_core"/>
</dbReference>
<dbReference type="FunFam" id="3.40.50.620:FF:000062">
    <property type="entry name" value="Arginine--tRNA ligase"/>
    <property type="match status" value="1"/>
</dbReference>
<dbReference type="GO" id="GO:0006420">
    <property type="term" value="P:arginyl-tRNA aminoacylation"/>
    <property type="evidence" value="ECO:0007669"/>
    <property type="project" value="UniProtKB-UniRule"/>
</dbReference>
<sequence>MEACVKQALEQALEQALIKLLQDHPDAAVPPVVLTRPKEKEHGDYAANVAMPLARVLKQSPQQIAANILAAVVWPDAVEAADVAGPGFINIRLKKASEANVLKTIIQQAEEYGRVAAAADATKVNLEFVSANPTGPMHVGHGRGAVVGDALANLLAATGNHVQREYYINDAGAQIGVLAGSVWLRMRELNGEQIEFPESAYPGEYIVQIATEVLAAHDYKTLLAMDEDARLALIGQLAIDANMAMIRDDLNAIGIHFDLYFSEQSLHNSGRVNELIERLQADGVVYRGTLPPPKGKEVSDYQPVEHLLFRTTDFGDDVDRPLAKQDGTATYFAADIAYHYDKHLRGFDRMIDVWGADHGGYVTRVQAAMKALIEPEAASAAQPDVILVQMVNLTRDGVPVKMSKRAGTFVTLREVVDEVGRDAVRFNFMTRRVESQLDFDLEAAKKQNDENPVYYVQYAHARIAAILRKASDEGVVVGEIDDVDLSVLTSHEEQRLVAHLLAYPEALLRAADRLEAYRVATYAMRLAADFHSFYHKHRVVTDDNNLTVARMLLIRAVAQVITNALGILGVSAPDRM</sequence>
<evidence type="ECO:0000256" key="9">
    <source>
        <dbReference type="ARBA" id="ARBA00023146"/>
    </source>
</evidence>
<comment type="similarity">
    <text evidence="2 11 12">Belongs to the class-I aminoacyl-tRNA synthetase family.</text>
</comment>
<evidence type="ECO:0000313" key="16">
    <source>
        <dbReference type="Proteomes" id="UP000005297"/>
    </source>
</evidence>
<dbReference type="Gene3D" id="1.10.730.10">
    <property type="entry name" value="Isoleucyl-tRNA Synthetase, Domain 1"/>
    <property type="match status" value="1"/>
</dbReference>
<evidence type="ECO:0000259" key="14">
    <source>
        <dbReference type="SMART" id="SM01016"/>
    </source>
</evidence>
<dbReference type="STRING" id="314344.AL013_13130"/>
<dbReference type="PANTHER" id="PTHR11956:SF5">
    <property type="entry name" value="ARGININE--TRNA LIGASE, CYTOPLASMIC"/>
    <property type="match status" value="1"/>
</dbReference>
<comment type="caution">
    <text evidence="15">The sequence shown here is derived from an EMBL/GenBank/DDBJ whole genome shotgun (WGS) entry which is preliminary data.</text>
</comment>
<reference evidence="15 16" key="1">
    <citation type="submission" date="2006-09" db="EMBL/GenBank/DDBJ databases">
        <authorList>
            <person name="Emerson D."/>
            <person name="Ferriera S."/>
            <person name="Johnson J."/>
            <person name="Kravitz S."/>
            <person name="Halpern A."/>
            <person name="Remington K."/>
            <person name="Beeson K."/>
            <person name="Tran B."/>
            <person name="Rogers Y.-H."/>
            <person name="Friedman R."/>
            <person name="Venter J.C."/>
        </authorList>
    </citation>
    <scope>NUCLEOTIDE SEQUENCE [LARGE SCALE GENOMIC DNA]</scope>
    <source>
        <strain evidence="15 16">PV-1</strain>
    </source>
</reference>
<comment type="catalytic activity">
    <reaction evidence="10 11">
        <text>tRNA(Arg) + L-arginine + ATP = L-arginyl-tRNA(Arg) + AMP + diphosphate</text>
        <dbReference type="Rhea" id="RHEA:20301"/>
        <dbReference type="Rhea" id="RHEA-COMP:9658"/>
        <dbReference type="Rhea" id="RHEA-COMP:9673"/>
        <dbReference type="ChEBI" id="CHEBI:30616"/>
        <dbReference type="ChEBI" id="CHEBI:32682"/>
        <dbReference type="ChEBI" id="CHEBI:33019"/>
        <dbReference type="ChEBI" id="CHEBI:78442"/>
        <dbReference type="ChEBI" id="CHEBI:78513"/>
        <dbReference type="ChEBI" id="CHEBI:456215"/>
        <dbReference type="EC" id="6.1.1.19"/>
    </reaction>
</comment>
<evidence type="ECO:0000256" key="2">
    <source>
        <dbReference type="ARBA" id="ARBA00005594"/>
    </source>
</evidence>
<dbReference type="InParanoid" id="Q0EWE6"/>
<dbReference type="NCBIfam" id="TIGR00456">
    <property type="entry name" value="argS"/>
    <property type="match status" value="1"/>
</dbReference>
<evidence type="ECO:0000256" key="5">
    <source>
        <dbReference type="ARBA" id="ARBA00022598"/>
    </source>
</evidence>
<organism evidence="15 16">
    <name type="scientific">Mariprofundus ferrooxydans PV-1</name>
    <dbReference type="NCBI Taxonomy" id="314345"/>
    <lineage>
        <taxon>Bacteria</taxon>
        <taxon>Pseudomonadati</taxon>
        <taxon>Pseudomonadota</taxon>
        <taxon>Candidatius Mariprofundia</taxon>
        <taxon>Mariprofundales</taxon>
        <taxon>Mariprofundaceae</taxon>
        <taxon>Mariprofundus</taxon>
    </lineage>
</organism>
<accession>Q0EWE6</accession>
<dbReference type="Proteomes" id="UP000005297">
    <property type="component" value="Unassembled WGS sequence"/>
</dbReference>
<dbReference type="Gene3D" id="3.40.50.620">
    <property type="entry name" value="HUPs"/>
    <property type="match status" value="1"/>
</dbReference>
<dbReference type="SUPFAM" id="SSF55190">
    <property type="entry name" value="Arginyl-tRNA synthetase (ArgRS), N-terminal 'additional' domain"/>
    <property type="match status" value="1"/>
</dbReference>
<feature type="domain" description="DALR anticodon binding" evidence="13">
    <location>
        <begin position="456"/>
        <end position="576"/>
    </location>
</feature>
<evidence type="ECO:0000256" key="12">
    <source>
        <dbReference type="RuleBase" id="RU363038"/>
    </source>
</evidence>